<comment type="caution">
    <text evidence="1">The sequence shown here is derived from an EMBL/GenBank/DDBJ whole genome shotgun (WGS) entry which is preliminary data.</text>
</comment>
<evidence type="ECO:0000313" key="2">
    <source>
        <dbReference type="Proteomes" id="UP001500979"/>
    </source>
</evidence>
<keyword evidence="2" id="KW-1185">Reference proteome</keyword>
<evidence type="ECO:0008006" key="3">
    <source>
        <dbReference type="Google" id="ProtNLM"/>
    </source>
</evidence>
<dbReference type="SUPFAM" id="SSF160424">
    <property type="entry name" value="BH3703-like"/>
    <property type="match status" value="1"/>
</dbReference>
<dbReference type="InterPro" id="IPR036170">
    <property type="entry name" value="YezG-like_sf"/>
</dbReference>
<reference evidence="1 2" key="1">
    <citation type="journal article" date="2019" name="Int. J. Syst. Evol. Microbiol.">
        <title>The Global Catalogue of Microorganisms (GCM) 10K type strain sequencing project: providing services to taxonomists for standard genome sequencing and annotation.</title>
        <authorList>
            <consortium name="The Broad Institute Genomics Platform"/>
            <consortium name="The Broad Institute Genome Sequencing Center for Infectious Disease"/>
            <person name="Wu L."/>
            <person name="Ma J."/>
        </authorList>
    </citation>
    <scope>NUCLEOTIDE SEQUENCE [LARGE SCALE GENOMIC DNA]</scope>
    <source>
        <strain evidence="1 2">JCM 9383</strain>
    </source>
</reference>
<dbReference type="RefSeq" id="WP_344685563.1">
    <property type="nucleotide sequence ID" value="NZ_BAAAUX010000031.1"/>
</dbReference>
<protein>
    <recommendedName>
        <fullName evidence="3">DUF600 family protein</fullName>
    </recommendedName>
</protein>
<evidence type="ECO:0000313" key="1">
    <source>
        <dbReference type="EMBL" id="GAA2816936.1"/>
    </source>
</evidence>
<dbReference type="Proteomes" id="UP001500979">
    <property type="component" value="Unassembled WGS sequence"/>
</dbReference>
<gene>
    <name evidence="1" type="ORF">GCM10010470_60420</name>
</gene>
<dbReference type="EMBL" id="BAAAUX010000031">
    <property type="protein sequence ID" value="GAA2816936.1"/>
    <property type="molecule type" value="Genomic_DNA"/>
</dbReference>
<organism evidence="1 2">
    <name type="scientific">Saccharopolyspora taberi</name>
    <dbReference type="NCBI Taxonomy" id="60895"/>
    <lineage>
        <taxon>Bacteria</taxon>
        <taxon>Bacillati</taxon>
        <taxon>Actinomycetota</taxon>
        <taxon>Actinomycetes</taxon>
        <taxon>Pseudonocardiales</taxon>
        <taxon>Pseudonocardiaceae</taxon>
        <taxon>Saccharopolyspora</taxon>
    </lineage>
</organism>
<name>A0ABN3VPA6_9PSEU</name>
<proteinExistence type="predicted"/>
<accession>A0ABN3VPA6</accession>
<sequence length="140" mass="15883">MTQPSDLGPEEQKDLLDSLASTVLSSAPEDWQVIAIEFMSVGRHVELGVGVHDSNGNAVTWEPPAEVDAIFWKLRVGMAREELGTWFSALFRLRPPDNYEILYNRDHEPPWSAPDESFAQELEMFPRSDENIPSWLSARL</sequence>